<protein>
    <recommendedName>
        <fullName evidence="4">Right handed beta helix domain-containing protein</fullName>
    </recommendedName>
</protein>
<dbReference type="RefSeq" id="WP_145203257.1">
    <property type="nucleotide sequence ID" value="NZ_CP036434.1"/>
</dbReference>
<reference evidence="2 3" key="1">
    <citation type="submission" date="2019-02" db="EMBL/GenBank/DDBJ databases">
        <title>Deep-cultivation of Planctomycetes and their phenomic and genomic characterization uncovers novel biology.</title>
        <authorList>
            <person name="Wiegand S."/>
            <person name="Jogler M."/>
            <person name="Boedeker C."/>
            <person name="Pinto D."/>
            <person name="Vollmers J."/>
            <person name="Rivas-Marin E."/>
            <person name="Kohn T."/>
            <person name="Peeters S.H."/>
            <person name="Heuer A."/>
            <person name="Rast P."/>
            <person name="Oberbeckmann S."/>
            <person name="Bunk B."/>
            <person name="Jeske O."/>
            <person name="Meyerdierks A."/>
            <person name="Storesund J.E."/>
            <person name="Kallscheuer N."/>
            <person name="Luecker S."/>
            <person name="Lage O.M."/>
            <person name="Pohl T."/>
            <person name="Merkel B.J."/>
            <person name="Hornburger P."/>
            <person name="Mueller R.-W."/>
            <person name="Bruemmer F."/>
            <person name="Labrenz M."/>
            <person name="Spormann A.M."/>
            <person name="Op den Camp H."/>
            <person name="Overmann J."/>
            <person name="Amann R."/>
            <person name="Jetten M.S.M."/>
            <person name="Mascher T."/>
            <person name="Medema M.H."/>
            <person name="Devos D.P."/>
            <person name="Kaster A.-K."/>
            <person name="Ovreas L."/>
            <person name="Rohde M."/>
            <person name="Galperin M.Y."/>
            <person name="Jogler C."/>
        </authorList>
    </citation>
    <scope>NUCLEOTIDE SEQUENCE [LARGE SCALE GENOMIC DNA]</scope>
    <source>
        <strain evidence="2 3">Poly30</strain>
    </source>
</reference>
<gene>
    <name evidence="2" type="ORF">Poly30_47880</name>
</gene>
<evidence type="ECO:0008006" key="4">
    <source>
        <dbReference type="Google" id="ProtNLM"/>
    </source>
</evidence>
<proteinExistence type="predicted"/>
<organism evidence="2 3">
    <name type="scientific">Saltatorellus ferox</name>
    <dbReference type="NCBI Taxonomy" id="2528018"/>
    <lineage>
        <taxon>Bacteria</taxon>
        <taxon>Pseudomonadati</taxon>
        <taxon>Planctomycetota</taxon>
        <taxon>Planctomycetia</taxon>
        <taxon>Planctomycetia incertae sedis</taxon>
        <taxon>Saltatorellus</taxon>
    </lineage>
</organism>
<name>A0A518EYR7_9BACT</name>
<sequence length="334" mass="34802" precursor="true">MLLALFPLLAGPVASSAPGEPFPLVTTTVKTDDGQFFVQGRQELPRNAKVALLRRAKVEGSAVAGPDGAQEDATIEVSGTLEIKAVTGGKVELRNVWIELTPDCRSLYLSDVRFIGGGGIRPAKGGGSNAEVYMEKVEFLEGASLSLECTDGTVTVSSVHSKAPVSLLGVPRSERADSNASLRVIGCKGGQPGAWRGMMGGLTLSGAKSALVQFSYLEGGLSRFADNGKLSFEGNNVRSGSVEFAYSTTGQFKKATVSGCDFGAKEIAFLAPLDGGKTERVTIKDCWFSSGTEPEAILAGQVYDSTRNAESSAQVSLKKVKDAPVGLGGKAGQE</sequence>
<evidence type="ECO:0000256" key="1">
    <source>
        <dbReference type="SAM" id="SignalP"/>
    </source>
</evidence>
<dbReference type="AlphaFoldDB" id="A0A518EYR7"/>
<dbReference type="EMBL" id="CP036434">
    <property type="protein sequence ID" value="QDV09231.1"/>
    <property type="molecule type" value="Genomic_DNA"/>
</dbReference>
<keyword evidence="3" id="KW-1185">Reference proteome</keyword>
<feature type="chain" id="PRO_5021912381" description="Right handed beta helix domain-containing protein" evidence="1">
    <location>
        <begin position="17"/>
        <end position="334"/>
    </location>
</feature>
<accession>A0A518EYR7</accession>
<feature type="signal peptide" evidence="1">
    <location>
        <begin position="1"/>
        <end position="16"/>
    </location>
</feature>
<evidence type="ECO:0000313" key="3">
    <source>
        <dbReference type="Proteomes" id="UP000320390"/>
    </source>
</evidence>
<dbReference type="Proteomes" id="UP000320390">
    <property type="component" value="Chromosome"/>
</dbReference>
<keyword evidence="1" id="KW-0732">Signal</keyword>
<evidence type="ECO:0000313" key="2">
    <source>
        <dbReference type="EMBL" id="QDV09231.1"/>
    </source>
</evidence>